<keyword evidence="19" id="KW-1185">Reference proteome</keyword>
<dbReference type="Pfam" id="PF19302">
    <property type="entry name" value="DUF5915"/>
    <property type="match status" value="1"/>
</dbReference>
<dbReference type="InterPro" id="IPR009008">
    <property type="entry name" value="Val/Leu/Ile-tRNA-synth_edit"/>
</dbReference>
<comment type="cofactor">
    <cofactor evidence="1 15">
        <name>Zn(2+)</name>
        <dbReference type="ChEBI" id="CHEBI:29105"/>
    </cofactor>
</comment>
<dbReference type="Gene3D" id="3.40.50.620">
    <property type="entry name" value="HUPs"/>
    <property type="match status" value="2"/>
</dbReference>
<dbReference type="InterPro" id="IPR002301">
    <property type="entry name" value="Ile-tRNA-ligase"/>
</dbReference>
<dbReference type="GO" id="GO:0000049">
    <property type="term" value="F:tRNA binding"/>
    <property type="evidence" value="ECO:0007669"/>
    <property type="project" value="InterPro"/>
</dbReference>
<dbReference type="InterPro" id="IPR001412">
    <property type="entry name" value="aa-tRNA-synth_I_CS"/>
</dbReference>
<feature type="short sequence motif" description="'KMSKS' region" evidence="15">
    <location>
        <begin position="588"/>
        <end position="592"/>
    </location>
</feature>
<name>A0A559JL59_9BACL</name>
<evidence type="ECO:0000256" key="4">
    <source>
        <dbReference type="ARBA" id="ARBA00011245"/>
    </source>
</evidence>
<dbReference type="GO" id="GO:0006428">
    <property type="term" value="P:isoleucyl-tRNA aminoacylation"/>
    <property type="evidence" value="ECO:0007669"/>
    <property type="project" value="UniProtKB-UniRule"/>
</dbReference>
<dbReference type="CDD" id="cd07961">
    <property type="entry name" value="Anticodon_Ia_Ile_ABEc"/>
    <property type="match status" value="1"/>
</dbReference>
<comment type="similarity">
    <text evidence="3 15">Belongs to the class-I aminoacyl-tRNA synthetase family. IleS type 2 subfamily.</text>
</comment>
<comment type="subunit">
    <text evidence="4 15">Monomer.</text>
</comment>
<dbReference type="GO" id="GO:0005737">
    <property type="term" value="C:cytoplasm"/>
    <property type="evidence" value="ECO:0007669"/>
    <property type="project" value="UniProtKB-SubCell"/>
</dbReference>
<dbReference type="GO" id="GO:0002161">
    <property type="term" value="F:aminoacyl-tRNA deacylase activity"/>
    <property type="evidence" value="ECO:0007669"/>
    <property type="project" value="InterPro"/>
</dbReference>
<comment type="caution">
    <text evidence="18">The sequence shown here is derived from an EMBL/GenBank/DDBJ whole genome shotgun (WGS) entry which is preliminary data.</text>
</comment>
<dbReference type="PANTHER" id="PTHR42780">
    <property type="entry name" value="SOLEUCYL-TRNA SYNTHETASE"/>
    <property type="match status" value="1"/>
</dbReference>
<evidence type="ECO:0000256" key="14">
    <source>
        <dbReference type="ARBA" id="ARBA00048359"/>
    </source>
</evidence>
<keyword evidence="10 15" id="KW-0067">ATP-binding</keyword>
<dbReference type="AlphaFoldDB" id="A0A559JL59"/>
<feature type="binding site" evidence="15">
    <location>
        <position position="591"/>
    </location>
    <ligand>
        <name>ATP</name>
        <dbReference type="ChEBI" id="CHEBI:30616"/>
    </ligand>
</feature>
<dbReference type="PROSITE" id="PS00178">
    <property type="entry name" value="AA_TRNA_LIGASE_I"/>
    <property type="match status" value="1"/>
</dbReference>
<evidence type="ECO:0000256" key="15">
    <source>
        <dbReference type="HAMAP-Rule" id="MF_02003"/>
    </source>
</evidence>
<dbReference type="Pfam" id="PF08264">
    <property type="entry name" value="Anticodon_1"/>
    <property type="match status" value="1"/>
</dbReference>
<dbReference type="SUPFAM" id="SSF52374">
    <property type="entry name" value="Nucleotidylyl transferase"/>
    <property type="match status" value="1"/>
</dbReference>
<dbReference type="HAMAP" id="MF_02003">
    <property type="entry name" value="Ile_tRNA_synth_type2"/>
    <property type="match status" value="1"/>
</dbReference>
<dbReference type="PRINTS" id="PR00984">
    <property type="entry name" value="TRNASYNTHILE"/>
</dbReference>
<dbReference type="CDD" id="cd00818">
    <property type="entry name" value="IleRS_core"/>
    <property type="match status" value="1"/>
</dbReference>
<evidence type="ECO:0000259" key="16">
    <source>
        <dbReference type="Pfam" id="PF00133"/>
    </source>
</evidence>
<proteinExistence type="inferred from homology"/>
<dbReference type="EMBL" id="VNJJ01000005">
    <property type="protein sequence ID" value="TVY00600.1"/>
    <property type="molecule type" value="Genomic_DNA"/>
</dbReference>
<evidence type="ECO:0000256" key="9">
    <source>
        <dbReference type="ARBA" id="ARBA00022833"/>
    </source>
</evidence>
<comment type="subcellular location">
    <subcellularLocation>
        <location evidence="2 15">Cytoplasm</location>
    </subcellularLocation>
</comment>
<gene>
    <name evidence="15" type="primary">ileS</name>
    <name evidence="18" type="ORF">FPZ45_11310</name>
</gene>
<dbReference type="SUPFAM" id="SSF47323">
    <property type="entry name" value="Anticodon-binding domain of a subclass of class I aminoacyl-tRNA synthetases"/>
    <property type="match status" value="2"/>
</dbReference>
<evidence type="ECO:0000256" key="5">
    <source>
        <dbReference type="ARBA" id="ARBA00022490"/>
    </source>
</evidence>
<keyword evidence="12 15" id="KW-0030">Aminoacyl-tRNA synthetase</keyword>
<evidence type="ECO:0000256" key="6">
    <source>
        <dbReference type="ARBA" id="ARBA00022598"/>
    </source>
</evidence>
<keyword evidence="7 15" id="KW-0479">Metal-binding</keyword>
<accession>A0A559JL59</accession>
<dbReference type="FunFam" id="3.40.50.620:FF:000075">
    <property type="entry name" value="Isoleucine--tRNA ligase"/>
    <property type="match status" value="1"/>
</dbReference>
<dbReference type="SUPFAM" id="SSF50677">
    <property type="entry name" value="ValRS/IleRS/LeuRS editing domain"/>
    <property type="match status" value="1"/>
</dbReference>
<dbReference type="InterPro" id="IPR013155">
    <property type="entry name" value="M/V/L/I-tRNA-synth_anticd-bd"/>
</dbReference>
<protein>
    <recommendedName>
        <fullName evidence="15">Isoleucine--tRNA ligase</fullName>
        <ecNumber evidence="15">6.1.1.5</ecNumber>
    </recommendedName>
    <alternativeName>
        <fullName evidence="15">Isoleucyl-tRNA synthetase</fullName>
        <shortName evidence="15">IleRS</shortName>
    </alternativeName>
</protein>
<dbReference type="GO" id="GO:0004822">
    <property type="term" value="F:isoleucine-tRNA ligase activity"/>
    <property type="evidence" value="ECO:0007669"/>
    <property type="project" value="UniProtKB-UniRule"/>
</dbReference>
<evidence type="ECO:0000256" key="2">
    <source>
        <dbReference type="ARBA" id="ARBA00004496"/>
    </source>
</evidence>
<evidence type="ECO:0000256" key="3">
    <source>
        <dbReference type="ARBA" id="ARBA00007078"/>
    </source>
</evidence>
<evidence type="ECO:0000313" key="18">
    <source>
        <dbReference type="EMBL" id="TVY00600.1"/>
    </source>
</evidence>
<comment type="function">
    <text evidence="13 15">Catalyzes the attachment of isoleucine to tRNA(Ile). As IleRS can inadvertently accommodate and process structurally similar amino acids such as valine, to avoid such errors it has two additional distinct tRNA(Ile)-dependent editing activities. One activity is designated as 'pretransfer' editing and involves the hydrolysis of activated Val-AMP. The other activity is designated 'posttransfer' editing and involves deacylation of mischarged Val-tRNA(Ile).</text>
</comment>
<dbReference type="InterPro" id="IPR014729">
    <property type="entry name" value="Rossmann-like_a/b/a_fold"/>
</dbReference>
<evidence type="ECO:0000256" key="8">
    <source>
        <dbReference type="ARBA" id="ARBA00022741"/>
    </source>
</evidence>
<keyword evidence="8 15" id="KW-0547">Nucleotide-binding</keyword>
<evidence type="ECO:0000256" key="7">
    <source>
        <dbReference type="ARBA" id="ARBA00022723"/>
    </source>
</evidence>
<feature type="domain" description="Methionyl/Valyl/Leucyl/Isoleucyl-tRNA synthetase anticodon-binding" evidence="17">
    <location>
        <begin position="674"/>
        <end position="819"/>
    </location>
</feature>
<keyword evidence="11 15" id="KW-0648">Protein biosynthesis</keyword>
<dbReference type="InterPro" id="IPR002300">
    <property type="entry name" value="aa-tRNA-synth_Ia"/>
</dbReference>
<dbReference type="EC" id="6.1.1.5" evidence="15"/>
<sequence length="1030" mass="116358">MQRVDVKEKARSREKRILEQWKLEDTFRKSIDNREGKPNFVFYEGPPTANGKPHIGHVLGRVIKDFVSRYKTMSGYRVIRKAGWDTHGLPVELGVEKQLGISGKQEIENYGVEPFINKCKESVFEYERQWRELTEAIAYWTDLDDPYITLDNNYIQSVWHILSTIHEKGLLYKGHRVSPYCPCCQTTLSSHEVAQGYEDVKDLTATAKFKFKENGEYALAWTTTPWTLPANVALAVNPDLDYARVSQDGEVYVVASALVDKVMKGEYETLGTVKGRELVGLSYEPLFPYVTVENAYRVIDADYVTDSSGTGIVHISPAHGEDDYRVARQHGIPMLMVVNNEGKYIAEVTDLAGRFVKDCDVDIVKMLSERGLLFHKERMEHSYPFCWRCKTPLLYYATESWFIKTTAVKDQLIANNKKIQWYPEHLRDGRFGKFLEDLVDWNISRNRYWGTPLNVWTCEKCGKEKSPHNIAELREWAIEDVPETIELHKPYVDGIHMRCECGGTMNRASEVIDVWFDSGSMPFAQYYHPYGDDKKFNEQYPADFICEGIDQTRGWFFSLLAVSTLYNGQAPYKSVISTGHVLDENGQKMSKSKGNVIDPWEIIDEFGTDAFRWSMLADSAPWNSKRFSKGIVAEAKSKVVDTLVNTHAFYALYASIDGYQPSEHAKVKTDNKLDRWILSRLNTLTADVVKGLDANDFLNPAKAIETFVDELSNWYVRRSRDRFWGSGLTETKLAAYQTLGEVLLTLSKLIAPYAPFVAEDIYCNLGGKGSVHLADYPQAGSAAIDEELEREMAAVRNIVELARNIRNETGLKTRQPLSELLVSLSDEFDLSGYKEIIEDEINVKKITIVSDDGGFVNFNLKLNLKVAGKKYGKNVGPIQAAFKAMSSDETRGIVQSGKYDFVSPDGETLAVELEEMLVEKEAKTGFASASAGGLTVALNTEITPELVQEGWVREVIRAVQDTRKKLDLPIEKRIDLVLDVDAELEAALRAFDEVLKENVLVNRVSFGKTETTETVQAGEKTIGVAIGTEA</sequence>
<dbReference type="FunFam" id="3.40.50.620:FF:000063">
    <property type="entry name" value="Isoleucine--tRNA ligase"/>
    <property type="match status" value="1"/>
</dbReference>
<dbReference type="NCBIfam" id="TIGR00392">
    <property type="entry name" value="ileS"/>
    <property type="match status" value="1"/>
</dbReference>
<dbReference type="GO" id="GO:0005524">
    <property type="term" value="F:ATP binding"/>
    <property type="evidence" value="ECO:0007669"/>
    <property type="project" value="UniProtKB-UniRule"/>
</dbReference>
<reference evidence="18 19" key="1">
    <citation type="submission" date="2019-07" db="EMBL/GenBank/DDBJ databases">
        <authorList>
            <person name="Kim J."/>
        </authorList>
    </citation>
    <scope>NUCLEOTIDE SEQUENCE [LARGE SCALE GENOMIC DNA]</scope>
    <source>
        <strain evidence="18 19">G13</strain>
    </source>
</reference>
<evidence type="ECO:0000256" key="11">
    <source>
        <dbReference type="ARBA" id="ARBA00022917"/>
    </source>
</evidence>
<comment type="domain">
    <text evidence="15">IleRS has two distinct active sites: one for aminoacylation and one for editing. The misactivated valine is translocated from the active site to the editing site, which sterically excludes the correctly activated isoleucine. The single editing site contains two valyl binding pockets, one specific for each substrate (Val-AMP or Val-tRNA(Ile)).</text>
</comment>
<dbReference type="Proteomes" id="UP000316330">
    <property type="component" value="Unassembled WGS sequence"/>
</dbReference>
<evidence type="ECO:0000256" key="12">
    <source>
        <dbReference type="ARBA" id="ARBA00023146"/>
    </source>
</evidence>
<keyword evidence="5 15" id="KW-0963">Cytoplasm</keyword>
<keyword evidence="6 15" id="KW-0436">Ligase</keyword>
<feature type="domain" description="Aminoacyl-tRNA synthetase class Ia" evidence="16">
    <location>
        <begin position="17"/>
        <end position="619"/>
    </location>
</feature>
<dbReference type="PANTHER" id="PTHR42780:SF1">
    <property type="entry name" value="ISOLEUCINE--TRNA LIGASE, CYTOPLASMIC"/>
    <property type="match status" value="1"/>
</dbReference>
<organism evidence="18 19">
    <name type="scientific">Cohnella terricola</name>
    <dbReference type="NCBI Taxonomy" id="1289167"/>
    <lineage>
        <taxon>Bacteria</taxon>
        <taxon>Bacillati</taxon>
        <taxon>Bacillota</taxon>
        <taxon>Bacilli</taxon>
        <taxon>Bacillales</taxon>
        <taxon>Paenibacillaceae</taxon>
        <taxon>Cohnella</taxon>
    </lineage>
</organism>
<evidence type="ECO:0000259" key="17">
    <source>
        <dbReference type="Pfam" id="PF08264"/>
    </source>
</evidence>
<dbReference type="InterPro" id="IPR009080">
    <property type="entry name" value="tRNAsynth_Ia_anticodon-bd"/>
</dbReference>
<dbReference type="InterPro" id="IPR023586">
    <property type="entry name" value="Ile-tRNA-ligase_type2"/>
</dbReference>
<evidence type="ECO:0000256" key="1">
    <source>
        <dbReference type="ARBA" id="ARBA00001947"/>
    </source>
</evidence>
<dbReference type="OrthoDB" id="9810365at2"/>
<evidence type="ECO:0000256" key="10">
    <source>
        <dbReference type="ARBA" id="ARBA00022840"/>
    </source>
</evidence>
<comment type="catalytic activity">
    <reaction evidence="14 15">
        <text>tRNA(Ile) + L-isoleucine + ATP = L-isoleucyl-tRNA(Ile) + AMP + diphosphate</text>
        <dbReference type="Rhea" id="RHEA:11060"/>
        <dbReference type="Rhea" id="RHEA-COMP:9666"/>
        <dbReference type="Rhea" id="RHEA-COMP:9695"/>
        <dbReference type="ChEBI" id="CHEBI:30616"/>
        <dbReference type="ChEBI" id="CHEBI:33019"/>
        <dbReference type="ChEBI" id="CHEBI:58045"/>
        <dbReference type="ChEBI" id="CHEBI:78442"/>
        <dbReference type="ChEBI" id="CHEBI:78528"/>
        <dbReference type="ChEBI" id="CHEBI:456215"/>
        <dbReference type="EC" id="6.1.1.5"/>
    </reaction>
</comment>
<dbReference type="Pfam" id="PF00133">
    <property type="entry name" value="tRNA-synt_1"/>
    <property type="match status" value="1"/>
</dbReference>
<dbReference type="Gene3D" id="1.10.730.10">
    <property type="entry name" value="Isoleucyl-tRNA Synthetase, Domain 1"/>
    <property type="match status" value="1"/>
</dbReference>
<evidence type="ECO:0000256" key="13">
    <source>
        <dbReference type="ARBA" id="ARBA00025217"/>
    </source>
</evidence>
<dbReference type="GO" id="GO:0008270">
    <property type="term" value="F:zinc ion binding"/>
    <property type="evidence" value="ECO:0007669"/>
    <property type="project" value="UniProtKB-UniRule"/>
</dbReference>
<dbReference type="RefSeq" id="WP_144701318.1">
    <property type="nucleotide sequence ID" value="NZ_VNJJ01000005.1"/>
</dbReference>
<keyword evidence="9 15" id="KW-0862">Zinc</keyword>
<evidence type="ECO:0000313" key="19">
    <source>
        <dbReference type="Proteomes" id="UP000316330"/>
    </source>
</evidence>
<dbReference type="InterPro" id="IPR033709">
    <property type="entry name" value="Anticodon_Ile_ABEc"/>
</dbReference>
<feature type="short sequence motif" description="'HIGH' region" evidence="15">
    <location>
        <begin position="47"/>
        <end position="57"/>
    </location>
</feature>